<accession>Q65VP8</accession>
<keyword evidence="2" id="KW-1185">Reference proteome</keyword>
<dbReference type="KEGG" id="msu:MS0355"/>
<evidence type="ECO:0000313" key="2">
    <source>
        <dbReference type="Proteomes" id="UP000000607"/>
    </source>
</evidence>
<dbReference type="AlphaFoldDB" id="Q65VP8"/>
<sequence length="30" mass="3419">MQGLLLDEPLERSNVLSTKWTPKAQKCGQF</sequence>
<reference evidence="1 2" key="1">
    <citation type="journal article" date="2004" name="Nat. Biotechnol.">
        <title>The genome sequence of the capnophilic rumen bacterium Mannheimia succiniciproducens.</title>
        <authorList>
            <person name="Hong S.H."/>
            <person name="Kim J.S."/>
            <person name="Lee S.Y."/>
            <person name="In Y.H."/>
            <person name="Choi S.S."/>
            <person name="Rih J.-K."/>
            <person name="Kim C.H."/>
            <person name="Jeong H."/>
            <person name="Hur C.G."/>
            <person name="Kim J.J."/>
        </authorList>
    </citation>
    <scope>NUCLEOTIDE SEQUENCE [LARGE SCALE GENOMIC DNA]</scope>
    <source>
        <strain evidence="2">KCTC 0769BP / MBEL55E</strain>
    </source>
</reference>
<evidence type="ECO:0000313" key="1">
    <source>
        <dbReference type="EMBL" id="AAU36962.1"/>
    </source>
</evidence>
<protein>
    <submittedName>
        <fullName evidence="1">Uncharacterized protein</fullName>
    </submittedName>
</protein>
<name>Q65VP8_MANSM</name>
<dbReference type="STRING" id="221988.MS0355"/>
<dbReference type="EMBL" id="AE016827">
    <property type="protein sequence ID" value="AAU36962.1"/>
    <property type="molecule type" value="Genomic_DNA"/>
</dbReference>
<gene>
    <name evidence="1" type="ordered locus">MS0355</name>
</gene>
<dbReference type="Proteomes" id="UP000000607">
    <property type="component" value="Chromosome"/>
</dbReference>
<proteinExistence type="predicted"/>
<organism evidence="1 2">
    <name type="scientific">Mannheimia succiniciproducens (strain KCTC 0769BP / MBEL55E)</name>
    <dbReference type="NCBI Taxonomy" id="221988"/>
    <lineage>
        <taxon>Bacteria</taxon>
        <taxon>Pseudomonadati</taxon>
        <taxon>Pseudomonadota</taxon>
        <taxon>Gammaproteobacteria</taxon>
        <taxon>Pasteurellales</taxon>
        <taxon>Pasteurellaceae</taxon>
        <taxon>Basfia</taxon>
    </lineage>
</organism>
<dbReference type="HOGENOM" id="CLU_3404262_0_0_6"/>